<gene>
    <name evidence="1" type="ORF">g.36499</name>
</gene>
<evidence type="ECO:0008006" key="2">
    <source>
        <dbReference type="Google" id="ProtNLM"/>
    </source>
</evidence>
<dbReference type="AlphaFoldDB" id="A0A1B6BXZ9"/>
<proteinExistence type="predicted"/>
<accession>A0A1B6BXZ9</accession>
<sequence>MLMNYLNLTIVGTLRKNKKEIPPEFINTRIRPEKTSMFAYKDGGTLLTYCPKKNKVVLLISTMHHTDETNPNSGDAQKPHILTFYNSRTSTRWPLTAFYRLLNVIGLNCFIIFKHKKGDFQSVRKEFLKNIARATTI</sequence>
<protein>
    <recommendedName>
        <fullName evidence="2">PiggyBac transposable element-derived protein domain-containing protein</fullName>
    </recommendedName>
</protein>
<reference evidence="1" key="1">
    <citation type="submission" date="2015-12" db="EMBL/GenBank/DDBJ databases">
        <title>De novo transcriptome assembly of four potential Pierce s Disease insect vectors from Arizona vineyards.</title>
        <authorList>
            <person name="Tassone E.E."/>
        </authorList>
    </citation>
    <scope>NUCLEOTIDE SEQUENCE</scope>
</reference>
<name>A0A1B6BXZ9_9HEMI</name>
<dbReference type="EMBL" id="GEDC01031136">
    <property type="protein sequence ID" value="JAS06162.1"/>
    <property type="molecule type" value="Transcribed_RNA"/>
</dbReference>
<organism evidence="1">
    <name type="scientific">Clastoptera arizonana</name>
    <name type="common">Arizona spittle bug</name>
    <dbReference type="NCBI Taxonomy" id="38151"/>
    <lineage>
        <taxon>Eukaryota</taxon>
        <taxon>Metazoa</taxon>
        <taxon>Ecdysozoa</taxon>
        <taxon>Arthropoda</taxon>
        <taxon>Hexapoda</taxon>
        <taxon>Insecta</taxon>
        <taxon>Pterygota</taxon>
        <taxon>Neoptera</taxon>
        <taxon>Paraneoptera</taxon>
        <taxon>Hemiptera</taxon>
        <taxon>Auchenorrhyncha</taxon>
        <taxon>Cercopoidea</taxon>
        <taxon>Clastopteridae</taxon>
        <taxon>Clastoptera</taxon>
    </lineage>
</organism>
<evidence type="ECO:0000313" key="1">
    <source>
        <dbReference type="EMBL" id="JAS06162.1"/>
    </source>
</evidence>